<reference evidence="1" key="1">
    <citation type="submission" date="2024-07" db="EMBL/GenBank/DDBJ databases">
        <authorList>
            <person name="Yu S.T."/>
        </authorList>
    </citation>
    <scope>NUCLEOTIDE SEQUENCE</scope>
    <source>
        <strain evidence="1">Y1</strain>
    </source>
</reference>
<sequence length="118" mass="12188">MYLIHAELRAPAPGAALGADPARALLAAALPAERIEHVVVHEGTGPGAVLGVYVIAERLAEAESAVAGFCRRALPTLPAFGGWTVLRVGAPLVAPFYERLLSGTGPAGRNRSLPFPSI</sequence>
<evidence type="ECO:0000313" key="1">
    <source>
        <dbReference type="EMBL" id="XDQ81067.1"/>
    </source>
</evidence>
<dbReference type="RefSeq" id="WP_052707213.1">
    <property type="nucleotide sequence ID" value="NZ_CP163445.1"/>
</dbReference>
<protein>
    <recommendedName>
        <fullName evidence="2">YCII-related domain-containing protein</fullName>
    </recommendedName>
</protein>
<organism evidence="1">
    <name type="scientific">Streptomyces sp. Y1</name>
    <dbReference type="NCBI Taxonomy" id="3238634"/>
    <lineage>
        <taxon>Bacteria</taxon>
        <taxon>Bacillati</taxon>
        <taxon>Actinomycetota</taxon>
        <taxon>Actinomycetes</taxon>
        <taxon>Kitasatosporales</taxon>
        <taxon>Streptomycetaceae</taxon>
        <taxon>Streptomyces</taxon>
    </lineage>
</organism>
<evidence type="ECO:0008006" key="2">
    <source>
        <dbReference type="Google" id="ProtNLM"/>
    </source>
</evidence>
<accession>A0AB39TP31</accession>
<proteinExistence type="predicted"/>
<gene>
    <name evidence="1" type="ORF">AB2U05_22695</name>
</gene>
<name>A0AB39TP31_9ACTN</name>
<dbReference type="EMBL" id="CP163445">
    <property type="protein sequence ID" value="XDQ81067.1"/>
    <property type="molecule type" value="Genomic_DNA"/>
</dbReference>
<dbReference type="AlphaFoldDB" id="A0AB39TP31"/>